<comment type="caution">
    <text evidence="1">The sequence shown here is derived from an EMBL/GenBank/DDBJ whole genome shotgun (WGS) entry which is preliminary data.</text>
</comment>
<proteinExistence type="predicted"/>
<sequence>MATYNILVNIKDNALADLTNNGYKLCMAKAALDAKGNETYNVVAYASVISSANTITFVDSYSMLGTAQSFEKGDTVMTASSKTLPIQFEQAYSLPSWDKAFVGSDPDVPKASFGFFNGVEASVVVALKEGPKGPEDAVTNCPIFISPNPEVPGKTFLTPISKIALWFQHSIKTATMISLSTTDVHIIDLTNATTAVTTYTDDYKWVDGKTGLTSAPVNYLEINAALAIEDKAPEAASD</sequence>
<protein>
    <submittedName>
        <fullName evidence="1">Uncharacterized protein</fullName>
    </submittedName>
</protein>
<evidence type="ECO:0000313" key="2">
    <source>
        <dbReference type="Proteomes" id="UP000807306"/>
    </source>
</evidence>
<keyword evidence="2" id="KW-1185">Reference proteome</keyword>
<name>A0A9P6EQA8_9AGAR</name>
<dbReference type="AlphaFoldDB" id="A0A9P6EQA8"/>
<dbReference type="OrthoDB" id="2987506at2759"/>
<dbReference type="EMBL" id="MU157829">
    <property type="protein sequence ID" value="KAF9533114.1"/>
    <property type="molecule type" value="Genomic_DNA"/>
</dbReference>
<evidence type="ECO:0000313" key="1">
    <source>
        <dbReference type="EMBL" id="KAF9533114.1"/>
    </source>
</evidence>
<gene>
    <name evidence="1" type="ORF">CPB83DRAFT_890237</name>
</gene>
<accession>A0A9P6EQA8</accession>
<dbReference type="Proteomes" id="UP000807306">
    <property type="component" value="Unassembled WGS sequence"/>
</dbReference>
<organism evidence="1 2">
    <name type="scientific">Crepidotus variabilis</name>
    <dbReference type="NCBI Taxonomy" id="179855"/>
    <lineage>
        <taxon>Eukaryota</taxon>
        <taxon>Fungi</taxon>
        <taxon>Dikarya</taxon>
        <taxon>Basidiomycota</taxon>
        <taxon>Agaricomycotina</taxon>
        <taxon>Agaricomycetes</taxon>
        <taxon>Agaricomycetidae</taxon>
        <taxon>Agaricales</taxon>
        <taxon>Agaricineae</taxon>
        <taxon>Crepidotaceae</taxon>
        <taxon>Crepidotus</taxon>
    </lineage>
</organism>
<reference evidence="1" key="1">
    <citation type="submission" date="2020-11" db="EMBL/GenBank/DDBJ databases">
        <authorList>
            <consortium name="DOE Joint Genome Institute"/>
            <person name="Ahrendt S."/>
            <person name="Riley R."/>
            <person name="Andreopoulos W."/>
            <person name="Labutti K."/>
            <person name="Pangilinan J."/>
            <person name="Ruiz-Duenas F.J."/>
            <person name="Barrasa J.M."/>
            <person name="Sanchez-Garcia M."/>
            <person name="Camarero S."/>
            <person name="Miyauchi S."/>
            <person name="Serrano A."/>
            <person name="Linde D."/>
            <person name="Babiker R."/>
            <person name="Drula E."/>
            <person name="Ayuso-Fernandez I."/>
            <person name="Pacheco R."/>
            <person name="Padilla G."/>
            <person name="Ferreira P."/>
            <person name="Barriuso J."/>
            <person name="Kellner H."/>
            <person name="Castanera R."/>
            <person name="Alfaro M."/>
            <person name="Ramirez L."/>
            <person name="Pisabarro A.G."/>
            <person name="Kuo A."/>
            <person name="Tritt A."/>
            <person name="Lipzen A."/>
            <person name="He G."/>
            <person name="Yan M."/>
            <person name="Ng V."/>
            <person name="Cullen D."/>
            <person name="Martin F."/>
            <person name="Rosso M.-N."/>
            <person name="Henrissat B."/>
            <person name="Hibbett D."/>
            <person name="Martinez A.T."/>
            <person name="Grigoriev I.V."/>
        </authorList>
    </citation>
    <scope>NUCLEOTIDE SEQUENCE</scope>
    <source>
        <strain evidence="1">CBS 506.95</strain>
    </source>
</reference>